<proteinExistence type="predicted"/>
<dbReference type="PANTHER" id="PTHR43252">
    <property type="entry name" value="TRANSCRIPTIONAL REGULATOR YQJI"/>
    <property type="match status" value="1"/>
</dbReference>
<dbReference type="EMBL" id="QQAY01000004">
    <property type="protein sequence ID" value="RDI43156.1"/>
    <property type="molecule type" value="Genomic_DNA"/>
</dbReference>
<evidence type="ECO:0000259" key="1">
    <source>
        <dbReference type="Pfam" id="PF03551"/>
    </source>
</evidence>
<name>A0A370GIV7_9BACI</name>
<keyword evidence="3" id="KW-1185">Reference proteome</keyword>
<gene>
    <name evidence="2" type="ORF">DFR59_104210</name>
</gene>
<dbReference type="Pfam" id="PF03551">
    <property type="entry name" value="PadR"/>
    <property type="match status" value="1"/>
</dbReference>
<dbReference type="RefSeq" id="WP_114745455.1">
    <property type="nucleotide sequence ID" value="NZ_QQAY01000004.1"/>
</dbReference>
<dbReference type="SUPFAM" id="SSF46785">
    <property type="entry name" value="Winged helix' DNA-binding domain"/>
    <property type="match status" value="1"/>
</dbReference>
<dbReference type="InterPro" id="IPR036390">
    <property type="entry name" value="WH_DNA-bd_sf"/>
</dbReference>
<reference evidence="2 3" key="1">
    <citation type="submission" date="2018-07" db="EMBL/GenBank/DDBJ databases">
        <title>Genomic Encyclopedia of Type Strains, Phase IV (KMG-IV): sequencing the most valuable type-strain genomes for metagenomic binning, comparative biology and taxonomic classification.</title>
        <authorList>
            <person name="Goeker M."/>
        </authorList>
    </citation>
    <scope>NUCLEOTIDE SEQUENCE [LARGE SCALE GENOMIC DNA]</scope>
    <source>
        <strain evidence="2 3">DSM 25281</strain>
    </source>
</reference>
<feature type="domain" description="Transcription regulator PadR N-terminal" evidence="1">
    <location>
        <begin position="7"/>
        <end position="82"/>
    </location>
</feature>
<evidence type="ECO:0000313" key="3">
    <source>
        <dbReference type="Proteomes" id="UP000255326"/>
    </source>
</evidence>
<dbReference type="Proteomes" id="UP000255326">
    <property type="component" value="Unassembled WGS sequence"/>
</dbReference>
<sequence length="190" mass="22421">MSMKLIVLGLLMEGEKHPYEIQQLVKSRQMKFYIKMAPGSLYYAFDKLKEEGFIEVAEVVKDTNRPDKTIYRITSKGKAEFEFILMKQLGQKEQISKPIYAALSFANYANPEQVKERLIKKIRDTEDFLNKIKILYSVKKESEDRAKLYIILGVWMQLKTELVWLREIYKDLEEGKLHEIGMGELDEDLW</sequence>
<dbReference type="InterPro" id="IPR036388">
    <property type="entry name" value="WH-like_DNA-bd_sf"/>
</dbReference>
<protein>
    <submittedName>
        <fullName evidence="2">PadR family transcriptional regulator</fullName>
    </submittedName>
</protein>
<organism evidence="2 3">
    <name type="scientific">Falsibacillus pallidus</name>
    <dbReference type="NCBI Taxonomy" id="493781"/>
    <lineage>
        <taxon>Bacteria</taxon>
        <taxon>Bacillati</taxon>
        <taxon>Bacillota</taxon>
        <taxon>Bacilli</taxon>
        <taxon>Bacillales</taxon>
        <taxon>Bacillaceae</taxon>
        <taxon>Falsibacillus</taxon>
    </lineage>
</organism>
<evidence type="ECO:0000313" key="2">
    <source>
        <dbReference type="EMBL" id="RDI43156.1"/>
    </source>
</evidence>
<dbReference type="PANTHER" id="PTHR43252:SF7">
    <property type="entry name" value="TRANSCRIPTIONAL REGULATOR YQJI"/>
    <property type="match status" value="1"/>
</dbReference>
<dbReference type="Gene3D" id="1.10.10.10">
    <property type="entry name" value="Winged helix-like DNA-binding domain superfamily/Winged helix DNA-binding domain"/>
    <property type="match status" value="1"/>
</dbReference>
<dbReference type="InterPro" id="IPR005149">
    <property type="entry name" value="Tscrpt_reg_PadR_N"/>
</dbReference>
<accession>A0A370GIV7</accession>
<comment type="caution">
    <text evidence="2">The sequence shown here is derived from an EMBL/GenBank/DDBJ whole genome shotgun (WGS) entry which is preliminary data.</text>
</comment>
<dbReference type="AlphaFoldDB" id="A0A370GIV7"/>
<dbReference type="OrthoDB" id="9808762at2"/>